<evidence type="ECO:0000313" key="1">
    <source>
        <dbReference type="EMBL" id="KAG0573779.1"/>
    </source>
</evidence>
<dbReference type="Proteomes" id="UP000822688">
    <property type="component" value="Chromosome V"/>
</dbReference>
<reference evidence="1" key="1">
    <citation type="submission" date="2020-06" db="EMBL/GenBank/DDBJ databases">
        <title>WGS assembly of Ceratodon purpureus strain R40.</title>
        <authorList>
            <person name="Carey S.B."/>
            <person name="Jenkins J."/>
            <person name="Shu S."/>
            <person name="Lovell J.T."/>
            <person name="Sreedasyam A."/>
            <person name="Maumus F."/>
            <person name="Tiley G.P."/>
            <person name="Fernandez-Pozo N."/>
            <person name="Barry K."/>
            <person name="Chen C."/>
            <person name="Wang M."/>
            <person name="Lipzen A."/>
            <person name="Daum C."/>
            <person name="Saski C.A."/>
            <person name="Payton A.C."/>
            <person name="Mcbreen J.C."/>
            <person name="Conrad R.E."/>
            <person name="Kollar L.M."/>
            <person name="Olsson S."/>
            <person name="Huttunen S."/>
            <person name="Landis J.B."/>
            <person name="Wickett N.J."/>
            <person name="Johnson M.G."/>
            <person name="Rensing S.A."/>
            <person name="Grimwood J."/>
            <person name="Schmutz J."/>
            <person name="Mcdaniel S.F."/>
        </authorList>
    </citation>
    <scope>NUCLEOTIDE SEQUENCE</scope>
    <source>
        <strain evidence="1">R40</strain>
    </source>
</reference>
<name>A0A8T0HSQ2_CERPU</name>
<proteinExistence type="predicted"/>
<gene>
    <name evidence="1" type="ORF">KC19_VG209000</name>
</gene>
<evidence type="ECO:0000313" key="2">
    <source>
        <dbReference type="Proteomes" id="UP000822688"/>
    </source>
</evidence>
<organism evidence="1 2">
    <name type="scientific">Ceratodon purpureus</name>
    <name type="common">Fire moss</name>
    <name type="synonym">Dicranum purpureum</name>
    <dbReference type="NCBI Taxonomy" id="3225"/>
    <lineage>
        <taxon>Eukaryota</taxon>
        <taxon>Viridiplantae</taxon>
        <taxon>Streptophyta</taxon>
        <taxon>Embryophyta</taxon>
        <taxon>Bryophyta</taxon>
        <taxon>Bryophytina</taxon>
        <taxon>Bryopsida</taxon>
        <taxon>Dicranidae</taxon>
        <taxon>Pseudoditrichales</taxon>
        <taxon>Ditrichaceae</taxon>
        <taxon>Ceratodon</taxon>
    </lineage>
</organism>
<keyword evidence="2" id="KW-1185">Reference proteome</keyword>
<dbReference type="EMBL" id="CM026426">
    <property type="protein sequence ID" value="KAG0573779.1"/>
    <property type="molecule type" value="Genomic_DNA"/>
</dbReference>
<sequence length="89" mass="10390">VLRQGASGLEVKTSVLKRGASCNRAEDWERGARDLERRGSKSCGHCREAKPWRHSQRGNCDNLALRRSIRLRQQHSIRFFHVLNYRNDM</sequence>
<dbReference type="AlphaFoldDB" id="A0A8T0HSQ2"/>
<feature type="non-terminal residue" evidence="1">
    <location>
        <position position="1"/>
    </location>
</feature>
<protein>
    <submittedName>
        <fullName evidence="1">Uncharacterized protein</fullName>
    </submittedName>
</protein>
<comment type="caution">
    <text evidence="1">The sequence shown here is derived from an EMBL/GenBank/DDBJ whole genome shotgun (WGS) entry which is preliminary data.</text>
</comment>
<accession>A0A8T0HSQ2</accession>